<dbReference type="OrthoDB" id="7658757at2"/>
<keyword evidence="3" id="KW-1185">Reference proteome</keyword>
<feature type="chain" id="PRO_5012248588" evidence="1">
    <location>
        <begin position="17"/>
        <end position="129"/>
    </location>
</feature>
<gene>
    <name evidence="2" type="ORF">SAMN06273572_10775</name>
</gene>
<dbReference type="Proteomes" id="UP000220034">
    <property type="component" value="Unassembled WGS sequence"/>
</dbReference>
<accession>A0A2C9CUQ8</accession>
<dbReference type="RefSeq" id="WP_097931206.1">
    <property type="nucleotide sequence ID" value="NZ_OCTN01000007.1"/>
</dbReference>
<reference evidence="3" key="1">
    <citation type="submission" date="2017-09" db="EMBL/GenBank/DDBJ databases">
        <authorList>
            <person name="Varghese N."/>
            <person name="Submissions S."/>
        </authorList>
    </citation>
    <scope>NUCLEOTIDE SEQUENCE [LARGE SCALE GENOMIC DNA]</scope>
    <source>
        <strain evidence="3">C7</strain>
    </source>
</reference>
<sequence>MIRFVIALLLATPAAAQDVVPPEDVLDMVEGRTLQYAAGGQDVGREQFLSRSQVVLRDAFGQCLHGQVTVRGSALCFVYEGDPQQFCWSTFSFPDGSLKMRITSLGNATVLDLAGIDDKPVTCDPVGSV</sequence>
<dbReference type="EMBL" id="OCTN01000007">
    <property type="protein sequence ID" value="SOH95054.1"/>
    <property type="molecule type" value="Genomic_DNA"/>
</dbReference>
<organism evidence="2 3">
    <name type="scientific">Pontivivens marinum</name>
    <dbReference type="NCBI Taxonomy" id="1690039"/>
    <lineage>
        <taxon>Bacteria</taxon>
        <taxon>Pseudomonadati</taxon>
        <taxon>Pseudomonadota</taxon>
        <taxon>Alphaproteobacteria</taxon>
        <taxon>Rhodobacterales</taxon>
        <taxon>Paracoccaceae</taxon>
        <taxon>Pontivivens</taxon>
    </lineage>
</organism>
<keyword evidence="1" id="KW-0732">Signal</keyword>
<feature type="signal peptide" evidence="1">
    <location>
        <begin position="1"/>
        <end position="16"/>
    </location>
</feature>
<protein>
    <submittedName>
        <fullName evidence="2">Uncharacterized protein</fullName>
    </submittedName>
</protein>
<dbReference type="AlphaFoldDB" id="A0A2C9CUQ8"/>
<evidence type="ECO:0000313" key="2">
    <source>
        <dbReference type="EMBL" id="SOH95054.1"/>
    </source>
</evidence>
<evidence type="ECO:0000313" key="3">
    <source>
        <dbReference type="Proteomes" id="UP000220034"/>
    </source>
</evidence>
<proteinExistence type="predicted"/>
<name>A0A2C9CUQ8_9RHOB</name>
<evidence type="ECO:0000256" key="1">
    <source>
        <dbReference type="SAM" id="SignalP"/>
    </source>
</evidence>